<dbReference type="EMBL" id="JBHSPB010000027">
    <property type="protein sequence ID" value="MFC5724350.1"/>
    <property type="molecule type" value="Genomic_DNA"/>
</dbReference>
<organism evidence="3 4">
    <name type="scientific">Streptomyces gamaensis</name>
    <dbReference type="NCBI Taxonomy" id="1763542"/>
    <lineage>
        <taxon>Bacteria</taxon>
        <taxon>Bacillati</taxon>
        <taxon>Actinomycetota</taxon>
        <taxon>Actinomycetes</taxon>
        <taxon>Kitasatosporales</taxon>
        <taxon>Streptomycetaceae</taxon>
        <taxon>Streptomyces</taxon>
    </lineage>
</organism>
<evidence type="ECO:0000256" key="1">
    <source>
        <dbReference type="ARBA" id="ARBA00006479"/>
    </source>
</evidence>
<keyword evidence="4" id="KW-1185">Reference proteome</keyword>
<comment type="caution">
    <text evidence="3">The sequence shown here is derived from an EMBL/GenBank/DDBJ whole genome shotgun (WGS) entry which is preliminary data.</text>
</comment>
<evidence type="ECO:0000313" key="4">
    <source>
        <dbReference type="Proteomes" id="UP001596083"/>
    </source>
</evidence>
<reference evidence="4" key="1">
    <citation type="journal article" date="2019" name="Int. J. Syst. Evol. Microbiol.">
        <title>The Global Catalogue of Microorganisms (GCM) 10K type strain sequencing project: providing services to taxonomists for standard genome sequencing and annotation.</title>
        <authorList>
            <consortium name="The Broad Institute Genomics Platform"/>
            <consortium name="The Broad Institute Genome Sequencing Center for Infectious Disease"/>
            <person name="Wu L."/>
            <person name="Ma J."/>
        </authorList>
    </citation>
    <scope>NUCLEOTIDE SEQUENCE [LARGE SCALE GENOMIC DNA]</scope>
    <source>
        <strain evidence="4">CGMCC 4.7304</strain>
    </source>
</reference>
<dbReference type="Gene3D" id="3.30.420.40">
    <property type="match status" value="2"/>
</dbReference>
<evidence type="ECO:0000259" key="2">
    <source>
        <dbReference type="Pfam" id="PF12802"/>
    </source>
</evidence>
<dbReference type="Pfam" id="PF12802">
    <property type="entry name" value="MarR_2"/>
    <property type="match status" value="1"/>
</dbReference>
<feature type="domain" description="HTH marR-type" evidence="2">
    <location>
        <begin position="17"/>
        <end position="68"/>
    </location>
</feature>
<dbReference type="SUPFAM" id="SSF53067">
    <property type="entry name" value="Actin-like ATPase domain"/>
    <property type="match status" value="1"/>
</dbReference>
<dbReference type="PROSITE" id="PS01125">
    <property type="entry name" value="ROK"/>
    <property type="match status" value="1"/>
</dbReference>
<proteinExistence type="inferred from homology"/>
<dbReference type="PANTHER" id="PTHR18964:SF173">
    <property type="entry name" value="GLUCOKINASE"/>
    <property type="match status" value="1"/>
</dbReference>
<dbReference type="InterPro" id="IPR036390">
    <property type="entry name" value="WH_DNA-bd_sf"/>
</dbReference>
<evidence type="ECO:0000313" key="3">
    <source>
        <dbReference type="EMBL" id="MFC5724350.1"/>
    </source>
</evidence>
<dbReference type="InterPro" id="IPR036388">
    <property type="entry name" value="WH-like_DNA-bd_sf"/>
</dbReference>
<accession>A0ABW0ZDD2</accession>
<dbReference type="Proteomes" id="UP001596083">
    <property type="component" value="Unassembled WGS sequence"/>
</dbReference>
<name>A0ABW0ZDD2_9ACTN</name>
<dbReference type="CDD" id="cd24076">
    <property type="entry name" value="ASKHA_ATPase_ROK_BsXylR-like"/>
    <property type="match status" value="1"/>
</dbReference>
<dbReference type="InterPro" id="IPR000600">
    <property type="entry name" value="ROK"/>
</dbReference>
<dbReference type="Pfam" id="PF00480">
    <property type="entry name" value="ROK"/>
    <property type="match status" value="1"/>
</dbReference>
<dbReference type="Gene3D" id="1.10.10.10">
    <property type="entry name" value="Winged helix-like DNA-binding domain superfamily/Winged helix DNA-binding domain"/>
    <property type="match status" value="1"/>
</dbReference>
<dbReference type="RefSeq" id="WP_390320815.1">
    <property type="nucleotide sequence ID" value="NZ_JBHSPB010000027.1"/>
</dbReference>
<dbReference type="InterPro" id="IPR000835">
    <property type="entry name" value="HTH_MarR-typ"/>
</dbReference>
<sequence length="402" mass="40889">METPGSQSSLHRANLERVVRAVRMAGSLTQAEIARSTGLSAATVSNIVRELRESGTVEVTPTSSGGRRARSVSLSGDAGIVVGVDFGHTHLRVAVGNLAHRVLAEEAEPLDVDASAAQGLDRAEQLVKRLIAEAGIDAGKVVGVGLGVPGPIDVGTGILGSTAILPGWAGTNPRDALAERLSVPVHIDNDANLGALGELVWGAGRGASDLAYIKVASGVGAGLVIDGRIYRGPGGTAGEIGHITLDESGPVCRCGNRGCLETFAAARYVLPLLHSAHGPDLTVPRMVRLAREGDPGCRRVIADVGRYIGSGVASLANLLNPRRIVLGGDLAEAGELVLGPIRESVSRSAIPSAARQLEVVPGALGGRAEVLGALALVLSEMGDASLLGEGRPTGADASVRGT</sequence>
<dbReference type="InterPro" id="IPR049874">
    <property type="entry name" value="ROK_cs"/>
</dbReference>
<dbReference type="InterPro" id="IPR043129">
    <property type="entry name" value="ATPase_NBD"/>
</dbReference>
<dbReference type="SUPFAM" id="SSF46785">
    <property type="entry name" value="Winged helix' DNA-binding domain"/>
    <property type="match status" value="1"/>
</dbReference>
<dbReference type="PANTHER" id="PTHR18964">
    <property type="entry name" value="ROK (REPRESSOR, ORF, KINASE) FAMILY"/>
    <property type="match status" value="1"/>
</dbReference>
<gene>
    <name evidence="3" type="ORF">ACFP1Z_29770</name>
</gene>
<comment type="similarity">
    <text evidence="1">Belongs to the ROK (NagC/XylR) family.</text>
</comment>
<protein>
    <submittedName>
        <fullName evidence="3">ROK family protein</fullName>
    </submittedName>
</protein>